<dbReference type="PROSITE" id="PS00232">
    <property type="entry name" value="CADHERIN_1"/>
    <property type="match status" value="3"/>
</dbReference>
<keyword evidence="9 13" id="KW-0472">Membrane</keyword>
<keyword evidence="4 14" id="KW-0732">Signal</keyword>
<evidence type="ECO:0000256" key="8">
    <source>
        <dbReference type="ARBA" id="ARBA00022989"/>
    </source>
</evidence>
<dbReference type="RefSeq" id="XP_029644834.1">
    <property type="nucleotide sequence ID" value="XM_029788974.2"/>
</dbReference>
<dbReference type="FunFam" id="2.60.40.60:FF:000004">
    <property type="entry name" value="Protocadherin 1 gamma 2"/>
    <property type="match status" value="1"/>
</dbReference>
<keyword evidence="8 13" id="KW-1133">Transmembrane helix</keyword>
<dbReference type="PANTHER" id="PTHR24028:SF146">
    <property type="entry name" value="CADHERIN 96CB, ISOFORM D-RELATED"/>
    <property type="match status" value="1"/>
</dbReference>
<evidence type="ECO:0000256" key="14">
    <source>
        <dbReference type="SAM" id="SignalP"/>
    </source>
</evidence>
<keyword evidence="16" id="KW-1185">Reference proteome</keyword>
<reference evidence="17 18" key="1">
    <citation type="submission" date="2025-08" db="UniProtKB">
        <authorList>
            <consortium name="RefSeq"/>
        </authorList>
    </citation>
    <scope>IDENTIFICATION</scope>
</reference>
<dbReference type="InterPro" id="IPR015919">
    <property type="entry name" value="Cadherin-like_sf"/>
</dbReference>
<evidence type="ECO:0000256" key="3">
    <source>
        <dbReference type="ARBA" id="ARBA00022692"/>
    </source>
</evidence>
<evidence type="ECO:0000256" key="9">
    <source>
        <dbReference type="ARBA" id="ARBA00023136"/>
    </source>
</evidence>
<dbReference type="InterPro" id="IPR002126">
    <property type="entry name" value="Cadherin-like_dom"/>
</dbReference>
<organism evidence="16 17">
    <name type="scientific">Octopus sinensis</name>
    <name type="common">East Asian common octopus</name>
    <dbReference type="NCBI Taxonomy" id="2607531"/>
    <lineage>
        <taxon>Eukaryota</taxon>
        <taxon>Metazoa</taxon>
        <taxon>Spiralia</taxon>
        <taxon>Lophotrochozoa</taxon>
        <taxon>Mollusca</taxon>
        <taxon>Cephalopoda</taxon>
        <taxon>Coleoidea</taxon>
        <taxon>Octopodiformes</taxon>
        <taxon>Octopoda</taxon>
        <taxon>Incirrata</taxon>
        <taxon>Octopodidae</taxon>
        <taxon>Octopus</taxon>
    </lineage>
</organism>
<sequence length="931" mass="104331">MFKILGALAALFHVCVCVDITYHVKEGQNPDTLVGNIASDAHLYNSFHAEDLNRITFSRLHESLSGNAPMFKVGKNGMMYTSQMLDAESLCKYNTECFKIVEVAVRHKESFVKVIEVKVIIDDVNDHQPEFPIKDIHVQFSEGDGVGGSKPIPSATDKDVGFLNSQITYRLEKHVNDPFLLSVVKKIDGSNKLGIILEERLNREVKETYTLQVIAKDDGTPSHQGILTIHVSVTDENDNQPVFSKNVYNVSINNRQDIYTPIVTVYATDLDSGENGKVSYYFSSKTSDFAKTLFYLNETSGKIFLARNFPFTKRKTYKLFIEAIDKGSIPLSSTAMVLVNIINRQNNAPSLDVKFVSEPIGNITTISEGVKTNSFIAYVKVSDNDVNQNGEVVCDLNHDKLQLQKLGRKKYKVVLKNPVDRESESYIDFMISCQDKGSPPLRTERKFNIQVTDVNDVQPQFTKDTFKFLTYENEKSNFPVGFINASDPDLGAGGQLSYFLLSKGIHDLPFVISNFGFISTSEPLDHEKMDIYKFQVLIKDNGIPSLNNTANVIVEVMDKNDNAPYFTFPSVDPFSLDVHYQPQSNNEVTVLRASDRDSHVNAFLRYEIIGGNNKELFTVNHYTGVLSFSRMVYQNDAGSYNLKLSVKDSGSPILSATTTLSLILTVSNNTAKMFTSVDKKSDHKIHINLVVIIVVAAVIISVAIVISMAVCMIHKNNQRNIRCNEAINDPNKYFDERNPYDVPVAMVTDHGGHRHSQTTLQKSQPQSEYKSVQSLKVPSSIKQSYNMAQSLHQEITMTSGVYKETERMLVIADHINEMSTLSSSADSGHGWSERSTAHYETLPGFKHSQEDQQQHKSRSSLPWTTHKPKDISTKHSSQAIVDKKTVCNDVIDLKSLRIKTANLPEPWNLPIKNSFSSFPKPLPSVPKVPKP</sequence>
<dbReference type="FunFam" id="2.60.40.60:FF:000092">
    <property type="entry name" value="Protocadherin 8"/>
    <property type="match status" value="1"/>
</dbReference>
<evidence type="ECO:0000256" key="6">
    <source>
        <dbReference type="ARBA" id="ARBA00022837"/>
    </source>
</evidence>
<keyword evidence="5" id="KW-0677">Repeat</keyword>
<keyword evidence="6 11" id="KW-0106">Calcium</keyword>
<keyword evidence="10" id="KW-0325">Glycoprotein</keyword>
<dbReference type="SMART" id="SM00112">
    <property type="entry name" value="CA"/>
    <property type="match status" value="6"/>
</dbReference>
<dbReference type="KEGG" id="osn:115218953"/>
<dbReference type="GO" id="GO:0005886">
    <property type="term" value="C:plasma membrane"/>
    <property type="evidence" value="ECO:0007669"/>
    <property type="project" value="UniProtKB-SubCell"/>
</dbReference>
<dbReference type="PRINTS" id="PR00205">
    <property type="entry name" value="CADHERIN"/>
</dbReference>
<dbReference type="Pfam" id="PF00028">
    <property type="entry name" value="Cadherin"/>
    <property type="match status" value="5"/>
</dbReference>
<dbReference type="PROSITE" id="PS50268">
    <property type="entry name" value="CADHERIN_2"/>
    <property type="match status" value="6"/>
</dbReference>
<dbReference type="InterPro" id="IPR050174">
    <property type="entry name" value="Protocadherin/Cadherin-CA"/>
</dbReference>
<evidence type="ECO:0000256" key="13">
    <source>
        <dbReference type="SAM" id="Phobius"/>
    </source>
</evidence>
<dbReference type="Gene3D" id="2.60.40.60">
    <property type="entry name" value="Cadherins"/>
    <property type="match status" value="6"/>
</dbReference>
<protein>
    <submittedName>
        <fullName evidence="17 18">Protocadherin beta-18</fullName>
    </submittedName>
</protein>
<keyword evidence="2" id="KW-1003">Cell membrane</keyword>
<dbReference type="GO" id="GO:0005509">
    <property type="term" value="F:calcium ion binding"/>
    <property type="evidence" value="ECO:0007669"/>
    <property type="project" value="UniProtKB-UniRule"/>
</dbReference>
<evidence type="ECO:0000256" key="4">
    <source>
        <dbReference type="ARBA" id="ARBA00022729"/>
    </source>
</evidence>
<dbReference type="PANTHER" id="PTHR24028">
    <property type="entry name" value="CADHERIN-87A"/>
    <property type="match status" value="1"/>
</dbReference>
<dbReference type="AlphaFoldDB" id="A0A6P7T2B8"/>
<dbReference type="RefSeq" id="XP_036365142.1">
    <property type="nucleotide sequence ID" value="XM_036509249.1"/>
</dbReference>
<evidence type="ECO:0000313" key="17">
    <source>
        <dbReference type="RefSeq" id="XP_029644834.1"/>
    </source>
</evidence>
<evidence type="ECO:0000256" key="1">
    <source>
        <dbReference type="ARBA" id="ARBA00004251"/>
    </source>
</evidence>
<feature type="chain" id="PRO_5045019732" evidence="14">
    <location>
        <begin position="18"/>
        <end position="931"/>
    </location>
</feature>
<evidence type="ECO:0000256" key="7">
    <source>
        <dbReference type="ARBA" id="ARBA00022889"/>
    </source>
</evidence>
<comment type="subcellular location">
    <subcellularLocation>
        <location evidence="1">Cell membrane</location>
        <topology evidence="1">Single-pass type I membrane protein</topology>
    </subcellularLocation>
</comment>
<evidence type="ECO:0000256" key="10">
    <source>
        <dbReference type="ARBA" id="ARBA00023180"/>
    </source>
</evidence>
<feature type="domain" description="Cadherin" evidence="15">
    <location>
        <begin position="154"/>
        <end position="243"/>
    </location>
</feature>
<evidence type="ECO:0000313" key="18">
    <source>
        <dbReference type="RefSeq" id="XP_036365142.1"/>
    </source>
</evidence>
<evidence type="ECO:0000259" key="15">
    <source>
        <dbReference type="PROSITE" id="PS50268"/>
    </source>
</evidence>
<evidence type="ECO:0000256" key="12">
    <source>
        <dbReference type="SAM" id="MobiDB-lite"/>
    </source>
</evidence>
<proteinExistence type="predicted"/>
<feature type="domain" description="Cadherin" evidence="15">
    <location>
        <begin position="24"/>
        <end position="131"/>
    </location>
</feature>
<dbReference type="FunFam" id="2.60.40.60:FF:000007">
    <property type="entry name" value="Protocadherin alpha 2"/>
    <property type="match status" value="1"/>
</dbReference>
<feature type="domain" description="Cadherin" evidence="15">
    <location>
        <begin position="358"/>
        <end position="461"/>
    </location>
</feature>
<evidence type="ECO:0000256" key="5">
    <source>
        <dbReference type="ARBA" id="ARBA00022737"/>
    </source>
</evidence>
<feature type="signal peptide" evidence="14">
    <location>
        <begin position="1"/>
        <end position="17"/>
    </location>
</feature>
<dbReference type="SUPFAM" id="SSF49313">
    <property type="entry name" value="Cadherin-like"/>
    <property type="match status" value="5"/>
</dbReference>
<evidence type="ECO:0000256" key="11">
    <source>
        <dbReference type="PROSITE-ProRule" id="PRU00043"/>
    </source>
</evidence>
<dbReference type="Proteomes" id="UP000515154">
    <property type="component" value="Linkage group LG14"/>
</dbReference>
<dbReference type="CDD" id="cd11304">
    <property type="entry name" value="Cadherin_repeat"/>
    <property type="match status" value="5"/>
</dbReference>
<feature type="domain" description="Cadherin" evidence="15">
    <location>
        <begin position="244"/>
        <end position="351"/>
    </location>
</feature>
<dbReference type="InterPro" id="IPR020894">
    <property type="entry name" value="Cadherin_CS"/>
</dbReference>
<name>A0A6P7T2B8_9MOLL</name>
<feature type="domain" description="Cadherin" evidence="15">
    <location>
        <begin position="570"/>
        <end position="674"/>
    </location>
</feature>
<evidence type="ECO:0000313" key="16">
    <source>
        <dbReference type="Proteomes" id="UP000515154"/>
    </source>
</evidence>
<dbReference type="FunFam" id="2.60.40.60:FF:000002">
    <property type="entry name" value="Protocadherin alpha 2"/>
    <property type="match status" value="1"/>
</dbReference>
<feature type="region of interest" description="Disordered" evidence="12">
    <location>
        <begin position="845"/>
        <end position="877"/>
    </location>
</feature>
<evidence type="ECO:0000256" key="2">
    <source>
        <dbReference type="ARBA" id="ARBA00022475"/>
    </source>
</evidence>
<dbReference type="GO" id="GO:0007156">
    <property type="term" value="P:homophilic cell adhesion via plasma membrane adhesion molecules"/>
    <property type="evidence" value="ECO:0007669"/>
    <property type="project" value="InterPro"/>
</dbReference>
<gene>
    <name evidence="17 18" type="primary">LOC115218953</name>
</gene>
<accession>A0A6P7T2B8</accession>
<feature type="domain" description="Cadherin" evidence="15">
    <location>
        <begin position="462"/>
        <end position="566"/>
    </location>
</feature>
<feature type="transmembrane region" description="Helical" evidence="13">
    <location>
        <begin position="689"/>
        <end position="713"/>
    </location>
</feature>
<keyword evidence="3 13" id="KW-0812">Transmembrane</keyword>
<keyword evidence="7" id="KW-0130">Cell adhesion</keyword>